<sequence length="248" mass="26209">MLKRLALSGLLFVVAISGAQALEESRVQAIKQASDELVALAGDSAKTGNPPRITDPKVADLLKRMTDTKEIEGTNTVPFAQIPLLTTWNTAVLTAFRVYVGAGTDGMTEQQKAVEGDKNIVKFQNETGSIVDAMLRLQAAIIDTAQGFVASATPQQLENPNVKNGLGMIANGAAQTMQGFSIVLTLEGLTDAWREARIPAIIALAPRTAKVVSPEAKTALRNLALAAKEKVTSAKVKAAFDQIASALQ</sequence>
<reference evidence="2 3" key="1">
    <citation type="submission" date="2015-08" db="EMBL/GenBank/DDBJ databases">
        <title>Investigation of the bacterial diversity of lava forest soil.</title>
        <authorList>
            <person name="Lee J.S."/>
        </authorList>
    </citation>
    <scope>NUCLEOTIDE SEQUENCE [LARGE SCALE GENOMIC DNA]</scope>
    <source>
        <strain evidence="2 3">GJW-30</strain>
    </source>
</reference>
<organism evidence="2 3">
    <name type="scientific">Variibacter gotjawalensis</name>
    <dbReference type="NCBI Taxonomy" id="1333996"/>
    <lineage>
        <taxon>Bacteria</taxon>
        <taxon>Pseudomonadati</taxon>
        <taxon>Pseudomonadota</taxon>
        <taxon>Alphaproteobacteria</taxon>
        <taxon>Hyphomicrobiales</taxon>
        <taxon>Nitrobacteraceae</taxon>
        <taxon>Variibacter</taxon>
    </lineage>
</organism>
<feature type="chain" id="PRO_5006615862" evidence="1">
    <location>
        <begin position="22"/>
        <end position="248"/>
    </location>
</feature>
<keyword evidence="3" id="KW-1185">Reference proteome</keyword>
<proteinExistence type="predicted"/>
<evidence type="ECO:0000313" key="2">
    <source>
        <dbReference type="EMBL" id="BAT60627.1"/>
    </source>
</evidence>
<dbReference type="RefSeq" id="WP_096357012.1">
    <property type="nucleotide sequence ID" value="NZ_AP014946.1"/>
</dbReference>
<dbReference type="AlphaFoldDB" id="A0A0S3PXK3"/>
<name>A0A0S3PXK3_9BRAD</name>
<accession>A0A0S3PXK3</accession>
<protein>
    <submittedName>
        <fullName evidence="2">Uncharacterized protein</fullName>
    </submittedName>
</protein>
<feature type="signal peptide" evidence="1">
    <location>
        <begin position="1"/>
        <end position="21"/>
    </location>
</feature>
<dbReference type="KEGG" id="vgo:GJW-30_1_03175"/>
<evidence type="ECO:0000256" key="1">
    <source>
        <dbReference type="SAM" id="SignalP"/>
    </source>
</evidence>
<keyword evidence="1" id="KW-0732">Signal</keyword>
<gene>
    <name evidence="2" type="ORF">GJW-30_1_03175</name>
</gene>
<dbReference type="EMBL" id="AP014946">
    <property type="protein sequence ID" value="BAT60627.1"/>
    <property type="molecule type" value="Genomic_DNA"/>
</dbReference>
<dbReference type="Proteomes" id="UP000236884">
    <property type="component" value="Chromosome"/>
</dbReference>
<evidence type="ECO:0000313" key="3">
    <source>
        <dbReference type="Proteomes" id="UP000236884"/>
    </source>
</evidence>